<evidence type="ECO:0000259" key="7">
    <source>
        <dbReference type="Pfam" id="PF12823"/>
    </source>
</evidence>
<comment type="subcellular location">
    <subcellularLocation>
        <location evidence="1">Cell membrane</location>
        <topology evidence="1">Multi-pass membrane protein</topology>
    </subcellularLocation>
</comment>
<dbReference type="GO" id="GO:0005886">
    <property type="term" value="C:plasma membrane"/>
    <property type="evidence" value="ECO:0007669"/>
    <property type="project" value="UniProtKB-SubCell"/>
</dbReference>
<dbReference type="RefSeq" id="WP_138170651.1">
    <property type="nucleotide sequence ID" value="NZ_VAWA01000012.1"/>
</dbReference>
<feature type="transmembrane region" description="Helical" evidence="6">
    <location>
        <begin position="35"/>
        <end position="59"/>
    </location>
</feature>
<evidence type="ECO:0000256" key="2">
    <source>
        <dbReference type="ARBA" id="ARBA00022475"/>
    </source>
</evidence>
<evidence type="ECO:0000256" key="3">
    <source>
        <dbReference type="ARBA" id="ARBA00022692"/>
    </source>
</evidence>
<keyword evidence="5 6" id="KW-0472">Membrane</keyword>
<evidence type="ECO:0000313" key="9">
    <source>
        <dbReference type="Proteomes" id="UP000306544"/>
    </source>
</evidence>
<evidence type="ECO:0000256" key="1">
    <source>
        <dbReference type="ARBA" id="ARBA00004651"/>
    </source>
</evidence>
<gene>
    <name evidence="8" type="ORF">FEF27_09645</name>
</gene>
<feature type="transmembrane region" description="Helical" evidence="6">
    <location>
        <begin position="7"/>
        <end position="29"/>
    </location>
</feature>
<keyword evidence="3 6" id="KW-0812">Transmembrane</keyword>
<dbReference type="NCBIfam" id="TIGR03954">
    <property type="entry name" value="integ_memb_HG"/>
    <property type="match status" value="1"/>
</dbReference>
<sequence length="154" mass="16685">MSPHLLFRVMGIAEAVSWTLLLGGIVLRATAGMDIAVTVGGGIHGFVFLAYAVTAVLVAKNQRMPRWPAAVAVISAVIPYATIPADVWLNRTGRLTGDWRHTPTSDPRDQLWHDRLFRLVLRRPIVSSLVLLTGVAVTFAALVALGSPLERLPD</sequence>
<keyword evidence="9" id="KW-1185">Reference proteome</keyword>
<dbReference type="PANTHER" id="PTHR40077:SF1">
    <property type="entry name" value="MEMBRANE PROTEIN"/>
    <property type="match status" value="1"/>
</dbReference>
<proteinExistence type="predicted"/>
<keyword evidence="2" id="KW-1003">Cell membrane</keyword>
<organism evidence="8 9">
    <name type="scientific">Nesterenkonia sphaerica</name>
    <dbReference type="NCBI Taxonomy" id="1804988"/>
    <lineage>
        <taxon>Bacteria</taxon>
        <taxon>Bacillati</taxon>
        <taxon>Actinomycetota</taxon>
        <taxon>Actinomycetes</taxon>
        <taxon>Micrococcales</taxon>
        <taxon>Micrococcaceae</taxon>
        <taxon>Nesterenkonia</taxon>
    </lineage>
</organism>
<dbReference type="Proteomes" id="UP000306544">
    <property type="component" value="Unassembled WGS sequence"/>
</dbReference>
<dbReference type="PANTHER" id="PTHR40077">
    <property type="entry name" value="MEMBRANE PROTEIN-RELATED"/>
    <property type="match status" value="1"/>
</dbReference>
<evidence type="ECO:0000256" key="5">
    <source>
        <dbReference type="ARBA" id="ARBA00023136"/>
    </source>
</evidence>
<feature type="transmembrane region" description="Helical" evidence="6">
    <location>
        <begin position="125"/>
        <end position="145"/>
    </location>
</feature>
<dbReference type="OrthoDB" id="3396203at2"/>
<protein>
    <submittedName>
        <fullName evidence="8">DUF3817 domain-containing protein</fullName>
    </submittedName>
</protein>
<dbReference type="InterPro" id="IPR023845">
    <property type="entry name" value="DUF3817_TM"/>
</dbReference>
<accession>A0A5R9A8V7</accession>
<keyword evidence="4 6" id="KW-1133">Transmembrane helix</keyword>
<evidence type="ECO:0000313" key="8">
    <source>
        <dbReference type="EMBL" id="TLP74216.1"/>
    </source>
</evidence>
<comment type="caution">
    <text evidence="8">The sequence shown here is derived from an EMBL/GenBank/DDBJ whole genome shotgun (WGS) entry which is preliminary data.</text>
</comment>
<reference evidence="8 9" key="1">
    <citation type="submission" date="2019-05" db="EMBL/GenBank/DDBJ databases">
        <title>Nesterenkonia sp. GY239, isolated from the Southern Atlantic Ocean.</title>
        <authorList>
            <person name="Zhang G."/>
        </authorList>
    </citation>
    <scope>NUCLEOTIDE SEQUENCE [LARGE SCALE GENOMIC DNA]</scope>
    <source>
        <strain evidence="8 9">GY239</strain>
    </source>
</reference>
<dbReference type="AlphaFoldDB" id="A0A5R9A8V7"/>
<name>A0A5R9A8V7_9MICC</name>
<evidence type="ECO:0000256" key="6">
    <source>
        <dbReference type="SAM" id="Phobius"/>
    </source>
</evidence>
<feature type="domain" description="DUF3817" evidence="7">
    <location>
        <begin position="6"/>
        <end position="91"/>
    </location>
</feature>
<dbReference type="Pfam" id="PF12823">
    <property type="entry name" value="DUF3817"/>
    <property type="match status" value="1"/>
</dbReference>
<dbReference type="EMBL" id="VAWA01000012">
    <property type="protein sequence ID" value="TLP74216.1"/>
    <property type="molecule type" value="Genomic_DNA"/>
</dbReference>
<evidence type="ECO:0000256" key="4">
    <source>
        <dbReference type="ARBA" id="ARBA00022989"/>
    </source>
</evidence>